<evidence type="ECO:0000313" key="2">
    <source>
        <dbReference type="Proteomes" id="UP001519460"/>
    </source>
</evidence>
<comment type="caution">
    <text evidence="1">The sequence shown here is derived from an EMBL/GenBank/DDBJ whole genome shotgun (WGS) entry which is preliminary data.</text>
</comment>
<evidence type="ECO:0000313" key="1">
    <source>
        <dbReference type="EMBL" id="KAK7493005.1"/>
    </source>
</evidence>
<gene>
    <name evidence="1" type="ORF">BaRGS_00015735</name>
</gene>
<protein>
    <submittedName>
        <fullName evidence="1">Uncharacterized protein</fullName>
    </submittedName>
</protein>
<keyword evidence="2" id="KW-1185">Reference proteome</keyword>
<dbReference type="EMBL" id="JACVVK020000097">
    <property type="protein sequence ID" value="KAK7493005.1"/>
    <property type="molecule type" value="Genomic_DNA"/>
</dbReference>
<dbReference type="AlphaFoldDB" id="A0ABD0L0U3"/>
<accession>A0ABD0L0U3</accession>
<name>A0ABD0L0U3_9CAEN</name>
<sequence>MKSPCSAIIQSQEQVNFRQTSLSSCHITTPIFIPATIPLSSPLLSRSTGLIRRAFNLGPQQKNLKISTLFALFISRQMIGFQTCPEWLPVA</sequence>
<dbReference type="Proteomes" id="UP001519460">
    <property type="component" value="Unassembled WGS sequence"/>
</dbReference>
<reference evidence="1 2" key="1">
    <citation type="journal article" date="2023" name="Sci. Data">
        <title>Genome assembly of the Korean intertidal mud-creeper Batillaria attramentaria.</title>
        <authorList>
            <person name="Patra A.K."/>
            <person name="Ho P.T."/>
            <person name="Jun S."/>
            <person name="Lee S.J."/>
            <person name="Kim Y."/>
            <person name="Won Y.J."/>
        </authorList>
    </citation>
    <scope>NUCLEOTIDE SEQUENCE [LARGE SCALE GENOMIC DNA]</scope>
    <source>
        <strain evidence="1">Wonlab-2016</strain>
    </source>
</reference>
<organism evidence="1 2">
    <name type="scientific">Batillaria attramentaria</name>
    <dbReference type="NCBI Taxonomy" id="370345"/>
    <lineage>
        <taxon>Eukaryota</taxon>
        <taxon>Metazoa</taxon>
        <taxon>Spiralia</taxon>
        <taxon>Lophotrochozoa</taxon>
        <taxon>Mollusca</taxon>
        <taxon>Gastropoda</taxon>
        <taxon>Caenogastropoda</taxon>
        <taxon>Sorbeoconcha</taxon>
        <taxon>Cerithioidea</taxon>
        <taxon>Batillariidae</taxon>
        <taxon>Batillaria</taxon>
    </lineage>
</organism>
<proteinExistence type="predicted"/>